<comment type="caution">
    <text evidence="11">The sequence shown here is derived from an EMBL/GenBank/DDBJ whole genome shotgun (WGS) entry which is preliminary data.</text>
</comment>
<evidence type="ECO:0000256" key="7">
    <source>
        <dbReference type="ARBA" id="ARBA00023004"/>
    </source>
</evidence>
<dbReference type="Pfam" id="PF00355">
    <property type="entry name" value="Rieske"/>
    <property type="match status" value="1"/>
</dbReference>
<accession>A0A1D2QMB0</accession>
<proteinExistence type="predicted"/>
<dbReference type="Proteomes" id="UP000242502">
    <property type="component" value="Unassembled WGS sequence"/>
</dbReference>
<keyword evidence="2" id="KW-0812">Transmembrane</keyword>
<evidence type="ECO:0000259" key="10">
    <source>
        <dbReference type="PROSITE" id="PS51296"/>
    </source>
</evidence>
<dbReference type="AlphaFoldDB" id="A0A1D2QMB0"/>
<reference evidence="11 12" key="1">
    <citation type="journal article" date="2016" name="Appl. Environ. Microbiol.">
        <title>Lack of Overt Genome Reduction in the Bryostatin-Producing Bryozoan Symbiont "Candidatus Endobugula sertula".</title>
        <authorList>
            <person name="Miller I.J."/>
            <person name="Vanee N."/>
            <person name="Fong S.S."/>
            <person name="Lim-Fong G.E."/>
            <person name="Kwan J.C."/>
        </authorList>
    </citation>
    <scope>NUCLEOTIDE SEQUENCE [LARGE SCALE GENOMIC DNA]</scope>
    <source>
        <strain evidence="11">AB1-4</strain>
    </source>
</reference>
<dbReference type="InterPro" id="IPR036922">
    <property type="entry name" value="Rieske_2Fe-2S_sf"/>
</dbReference>
<dbReference type="Gene3D" id="2.102.10.10">
    <property type="entry name" value="Rieske [2Fe-2S] iron-sulphur domain"/>
    <property type="match status" value="1"/>
</dbReference>
<comment type="subcellular location">
    <subcellularLocation>
        <location evidence="1">Membrane</location>
    </subcellularLocation>
</comment>
<dbReference type="GO" id="GO:0016491">
    <property type="term" value="F:oxidoreductase activity"/>
    <property type="evidence" value="ECO:0007669"/>
    <property type="project" value="UniProtKB-KW"/>
</dbReference>
<protein>
    <recommendedName>
        <fullName evidence="10">Rieske domain-containing protein</fullName>
    </recommendedName>
</protein>
<dbReference type="InterPro" id="IPR017941">
    <property type="entry name" value="Rieske_2Fe-2S"/>
</dbReference>
<gene>
    <name evidence="11" type="ORF">AB835_12815</name>
</gene>
<dbReference type="PANTHER" id="PTHR21266:SF32">
    <property type="entry name" value="CHOLESTEROL 7-DESATURASE NVD"/>
    <property type="match status" value="1"/>
</dbReference>
<evidence type="ECO:0000313" key="12">
    <source>
        <dbReference type="Proteomes" id="UP000242502"/>
    </source>
</evidence>
<dbReference type="GO" id="GO:0005737">
    <property type="term" value="C:cytoplasm"/>
    <property type="evidence" value="ECO:0007669"/>
    <property type="project" value="TreeGrafter"/>
</dbReference>
<dbReference type="GO" id="GO:0051537">
    <property type="term" value="F:2 iron, 2 sulfur cluster binding"/>
    <property type="evidence" value="ECO:0007669"/>
    <property type="project" value="UniProtKB-KW"/>
</dbReference>
<dbReference type="InterPro" id="IPR050584">
    <property type="entry name" value="Cholesterol_7-desaturase"/>
</dbReference>
<sequence length="356" mass="41537">MIKTIRFFDKNDPPYDAIALPNSWYFFCLSKELKKGRKKIISIGKRQIIIYRGSSGKPYAAENICPHMGGMLHKGKIRKDSIVCPIHNFEFDKTGHLQQTTFGIKNRGEMCLERVPIVEKNGIILFFYHKYKEAPWYDITFPDTENWSDISFMRLAFNTNPFYLTQDVSDTIHYAAIHKFRNVRYIQPPVTDGAKISSRVMMDGYFGLKRYDIEVNHQSIGFGFGVNETTATELGLTIRYYILSRPVTRSRMYLICGVSIKLLENFSNIHPLLSKLPKKLLTKIITPLTSVALYFHLKFRDRLYWEDRIYTPPTQGVFGITNGAHINSLNMYLNWSDHFYCEEDKLPKTKYTKVQR</sequence>
<evidence type="ECO:0000256" key="9">
    <source>
        <dbReference type="ARBA" id="ARBA00023136"/>
    </source>
</evidence>
<evidence type="ECO:0000313" key="11">
    <source>
        <dbReference type="EMBL" id="ODS22702.1"/>
    </source>
</evidence>
<dbReference type="GO" id="GO:0046872">
    <property type="term" value="F:metal ion binding"/>
    <property type="evidence" value="ECO:0007669"/>
    <property type="project" value="UniProtKB-KW"/>
</dbReference>
<evidence type="ECO:0000256" key="6">
    <source>
        <dbReference type="ARBA" id="ARBA00023002"/>
    </source>
</evidence>
<keyword evidence="4" id="KW-0479">Metal-binding</keyword>
<keyword evidence="8" id="KW-0411">Iron-sulfur</keyword>
<evidence type="ECO:0000256" key="1">
    <source>
        <dbReference type="ARBA" id="ARBA00004370"/>
    </source>
</evidence>
<evidence type="ECO:0000256" key="8">
    <source>
        <dbReference type="ARBA" id="ARBA00023014"/>
    </source>
</evidence>
<dbReference type="GO" id="GO:0016020">
    <property type="term" value="C:membrane"/>
    <property type="evidence" value="ECO:0007669"/>
    <property type="project" value="UniProtKB-SubCell"/>
</dbReference>
<dbReference type="PROSITE" id="PS51296">
    <property type="entry name" value="RIESKE"/>
    <property type="match status" value="1"/>
</dbReference>
<dbReference type="EMBL" id="MDLC01000057">
    <property type="protein sequence ID" value="ODS22702.1"/>
    <property type="molecule type" value="Genomic_DNA"/>
</dbReference>
<keyword evidence="9" id="KW-0472">Membrane</keyword>
<evidence type="ECO:0000256" key="4">
    <source>
        <dbReference type="ARBA" id="ARBA00022723"/>
    </source>
</evidence>
<keyword evidence="5" id="KW-1133">Transmembrane helix</keyword>
<dbReference type="PANTHER" id="PTHR21266">
    <property type="entry name" value="IRON-SULFUR DOMAIN CONTAINING PROTEIN"/>
    <property type="match status" value="1"/>
</dbReference>
<dbReference type="SUPFAM" id="SSF50022">
    <property type="entry name" value="ISP domain"/>
    <property type="match status" value="1"/>
</dbReference>
<dbReference type="STRING" id="62101.AB835_12815"/>
<evidence type="ECO:0000256" key="5">
    <source>
        <dbReference type="ARBA" id="ARBA00022989"/>
    </source>
</evidence>
<keyword evidence="7" id="KW-0408">Iron</keyword>
<keyword evidence="3" id="KW-0001">2Fe-2S</keyword>
<name>A0A1D2QMB0_9GAMM</name>
<evidence type="ECO:0000256" key="2">
    <source>
        <dbReference type="ARBA" id="ARBA00022692"/>
    </source>
</evidence>
<evidence type="ECO:0000256" key="3">
    <source>
        <dbReference type="ARBA" id="ARBA00022714"/>
    </source>
</evidence>
<feature type="domain" description="Rieske" evidence="10">
    <location>
        <begin position="25"/>
        <end position="126"/>
    </location>
</feature>
<organism evidence="11 12">
    <name type="scientific">Candidatus Endobugula sertula</name>
    <name type="common">Bugula neritina bacterial symbiont</name>
    <dbReference type="NCBI Taxonomy" id="62101"/>
    <lineage>
        <taxon>Bacteria</taxon>
        <taxon>Pseudomonadati</taxon>
        <taxon>Pseudomonadota</taxon>
        <taxon>Gammaproteobacteria</taxon>
        <taxon>Cellvibrionales</taxon>
        <taxon>Cellvibrionaceae</taxon>
        <taxon>Candidatus Endobugula</taxon>
    </lineage>
</organism>
<keyword evidence="6" id="KW-0560">Oxidoreductase</keyword>